<dbReference type="RefSeq" id="WP_233050854.1">
    <property type="nucleotide sequence ID" value="NZ_JAIMJA010000001.1"/>
</dbReference>
<feature type="chain" id="PRO_5046387445" evidence="1">
    <location>
        <begin position="20"/>
        <end position="186"/>
    </location>
</feature>
<evidence type="ECO:0000313" key="2">
    <source>
        <dbReference type="EMBL" id="MCE2593230.1"/>
    </source>
</evidence>
<feature type="signal peptide" evidence="1">
    <location>
        <begin position="1"/>
        <end position="19"/>
    </location>
</feature>
<reference evidence="2 3" key="1">
    <citation type="journal article" date="2022" name="Environ. Microbiol. Rep.">
        <title>Eco-phylogenetic analyses reveal divergent evolution of vitamin B12 metabolism in the marine bacterial family 'Psychromonadaceae'.</title>
        <authorList>
            <person name="Jin X."/>
            <person name="Yang Y."/>
            <person name="Cao H."/>
            <person name="Gao B."/>
            <person name="Zhao Z."/>
        </authorList>
    </citation>
    <scope>NUCLEOTIDE SEQUENCE [LARGE SCALE GENOMIC DNA]</scope>
    <source>
        <strain evidence="2 3">MKS20</strain>
    </source>
</reference>
<sequence>MKTQIYCLMLLFVTAAAMAVDEKVNCTSDTKERMLVLPAPLNSIARIECGLFGQSIVANEQWTWTQSMPYTHGLPGGIPAIGTARLSAVLMQGNEAELAYFTQISVSSLPITALKQQSMAELASLVDADINQITKLFHITTINQLGDKNTLIALEYTDESYRFFDANERGDVIMPKFSAFKRPQRH</sequence>
<dbReference type="Proteomes" id="UP001201273">
    <property type="component" value="Unassembled WGS sequence"/>
</dbReference>
<gene>
    <name evidence="2" type="ORF">K6Y31_00145</name>
</gene>
<proteinExistence type="predicted"/>
<evidence type="ECO:0000313" key="3">
    <source>
        <dbReference type="Proteomes" id="UP001201273"/>
    </source>
</evidence>
<organism evidence="2 3">
    <name type="scientific">Motilimonas cestriensis</name>
    <dbReference type="NCBI Taxonomy" id="2742685"/>
    <lineage>
        <taxon>Bacteria</taxon>
        <taxon>Pseudomonadati</taxon>
        <taxon>Pseudomonadota</taxon>
        <taxon>Gammaproteobacteria</taxon>
        <taxon>Alteromonadales</taxon>
        <taxon>Alteromonadales genera incertae sedis</taxon>
        <taxon>Motilimonas</taxon>
    </lineage>
</organism>
<evidence type="ECO:0000256" key="1">
    <source>
        <dbReference type="SAM" id="SignalP"/>
    </source>
</evidence>
<keyword evidence="1" id="KW-0732">Signal</keyword>
<keyword evidence="3" id="KW-1185">Reference proteome</keyword>
<accession>A0ABS8W415</accession>
<protein>
    <submittedName>
        <fullName evidence="2">Uncharacterized protein</fullName>
    </submittedName>
</protein>
<comment type="caution">
    <text evidence="2">The sequence shown here is derived from an EMBL/GenBank/DDBJ whole genome shotgun (WGS) entry which is preliminary data.</text>
</comment>
<dbReference type="EMBL" id="JAIMJA010000001">
    <property type="protein sequence ID" value="MCE2593230.1"/>
    <property type="molecule type" value="Genomic_DNA"/>
</dbReference>
<name>A0ABS8W415_9GAMM</name>